<evidence type="ECO:0000256" key="1">
    <source>
        <dbReference type="ARBA" id="ARBA00010990"/>
    </source>
</evidence>
<reference evidence="5" key="1">
    <citation type="submission" date="2022-05" db="EMBL/GenBank/DDBJ databases">
        <title>Novel bacterial taxa in a minimal lignocellulolytic consortium and its capacity to transform plastics disclosed by genome-resolved metagenomics.</title>
        <authorList>
            <person name="Rodriguez C.A.D."/>
            <person name="Diaz-Garcia L."/>
            <person name="Herrera K."/>
            <person name="Tarazona N.A."/>
            <person name="Sproer C."/>
            <person name="Overmann J."/>
            <person name="Jimenez D.J."/>
        </authorList>
    </citation>
    <scope>NUCLEOTIDE SEQUENCE</scope>
    <source>
        <strain evidence="5">MAG5</strain>
    </source>
</reference>
<dbReference type="KEGG" id="plig:NAG76_17925"/>
<dbReference type="Pfam" id="PF01648">
    <property type="entry name" value="ACPS"/>
    <property type="match status" value="1"/>
</dbReference>
<dbReference type="PANTHER" id="PTHR12215:SF10">
    <property type="entry name" value="L-AMINOADIPATE-SEMIALDEHYDE DEHYDROGENASE-PHOSPHOPANTETHEINYL TRANSFERASE"/>
    <property type="match status" value="1"/>
</dbReference>
<evidence type="ECO:0000313" key="5">
    <source>
        <dbReference type="EMBL" id="URN93687.1"/>
    </source>
</evidence>
<dbReference type="InterPro" id="IPR008278">
    <property type="entry name" value="4-PPantetheinyl_Trfase_dom"/>
</dbReference>
<accession>A0A9J6ZCC8</accession>
<evidence type="ECO:0000256" key="2">
    <source>
        <dbReference type="ARBA" id="ARBA00022679"/>
    </source>
</evidence>
<proteinExistence type="inferred from homology"/>
<organism evidence="5 6">
    <name type="scientific">Candidatus Pristimantibacillus lignocellulolyticus</name>
    <dbReference type="NCBI Taxonomy" id="2994561"/>
    <lineage>
        <taxon>Bacteria</taxon>
        <taxon>Bacillati</taxon>
        <taxon>Bacillota</taxon>
        <taxon>Bacilli</taxon>
        <taxon>Bacillales</taxon>
        <taxon>Paenibacillaceae</taxon>
        <taxon>Candidatus Pristimantibacillus</taxon>
    </lineage>
</organism>
<gene>
    <name evidence="5" type="ORF">NAG76_17925</name>
</gene>
<feature type="domain" description="4'-phosphopantetheinyl transferase" evidence="3">
    <location>
        <begin position="109"/>
        <end position="180"/>
    </location>
</feature>
<evidence type="ECO:0000259" key="4">
    <source>
        <dbReference type="Pfam" id="PF22624"/>
    </source>
</evidence>
<dbReference type="AlphaFoldDB" id="A0A9J6ZCC8"/>
<evidence type="ECO:0000313" key="6">
    <source>
        <dbReference type="Proteomes" id="UP001056756"/>
    </source>
</evidence>
<dbReference type="Gene3D" id="3.90.470.20">
    <property type="entry name" value="4'-phosphopantetheinyl transferase domain"/>
    <property type="match status" value="2"/>
</dbReference>
<name>A0A9J6ZCC8_9BACL</name>
<dbReference type="Proteomes" id="UP001056756">
    <property type="component" value="Chromosome"/>
</dbReference>
<dbReference type="GO" id="GO:0019878">
    <property type="term" value="P:lysine biosynthetic process via aminoadipic acid"/>
    <property type="evidence" value="ECO:0007669"/>
    <property type="project" value="TreeGrafter"/>
</dbReference>
<keyword evidence="2 5" id="KW-0808">Transferase</keyword>
<dbReference type="InterPro" id="IPR055066">
    <property type="entry name" value="AASDHPPT_N"/>
</dbReference>
<dbReference type="SUPFAM" id="SSF56214">
    <property type="entry name" value="4'-phosphopantetheinyl transferase"/>
    <property type="match status" value="2"/>
</dbReference>
<dbReference type="GO" id="GO:0008897">
    <property type="term" value="F:holo-[acyl-carrier-protein] synthase activity"/>
    <property type="evidence" value="ECO:0007669"/>
    <property type="project" value="InterPro"/>
</dbReference>
<dbReference type="PANTHER" id="PTHR12215">
    <property type="entry name" value="PHOSPHOPANTETHEINE TRANSFERASE"/>
    <property type="match status" value="1"/>
</dbReference>
<dbReference type="Pfam" id="PF22624">
    <property type="entry name" value="AASDHPPT_N"/>
    <property type="match status" value="1"/>
</dbReference>
<dbReference type="InterPro" id="IPR050559">
    <property type="entry name" value="P-Pant_transferase_sf"/>
</dbReference>
<protein>
    <submittedName>
        <fullName evidence="5">4'-phosphopantetheinyl transferase superfamily protein</fullName>
    </submittedName>
</protein>
<dbReference type="GO" id="GO:0000287">
    <property type="term" value="F:magnesium ion binding"/>
    <property type="evidence" value="ECO:0007669"/>
    <property type="project" value="InterPro"/>
</dbReference>
<evidence type="ECO:0000259" key="3">
    <source>
        <dbReference type="Pfam" id="PF01648"/>
    </source>
</evidence>
<dbReference type="GO" id="GO:0005829">
    <property type="term" value="C:cytosol"/>
    <property type="evidence" value="ECO:0007669"/>
    <property type="project" value="TreeGrafter"/>
</dbReference>
<dbReference type="InterPro" id="IPR037143">
    <property type="entry name" value="4-PPantetheinyl_Trfase_dom_sf"/>
</dbReference>
<comment type="similarity">
    <text evidence="1">Belongs to the P-Pant transferase superfamily. Gsp/Sfp/HetI/AcpT family.</text>
</comment>
<sequence>MMSVPTIYAVRMDNCSVQVNLERIERWSALVPVARAMRVARFRHWEDQWRSLSGNMIVNYVLREKYKLPVHQMIFTQNEYGKPILLGNEVQFNVSHSGVWTVAVFHSEAIGIDIEKMVKADLQLAQSMFTSTEYETLINLPEHERDRMFNMIWTAKESYIKALGKGLAIPLNSFSVVKTALNVSNFPIAVGTGLKGSGENDQVFCIQSVVESGELESNWKLHQVQLDPDYMLTTCTTSRNCHALIELDASQLN</sequence>
<dbReference type="EMBL" id="CP097899">
    <property type="protein sequence ID" value="URN93687.1"/>
    <property type="molecule type" value="Genomic_DNA"/>
</dbReference>
<feature type="domain" description="4'-phosphopantetheinyl transferase N-terminal" evidence="4">
    <location>
        <begin position="29"/>
        <end position="103"/>
    </location>
</feature>